<dbReference type="Proteomes" id="UP000179129">
    <property type="component" value="Unassembled WGS sequence"/>
</dbReference>
<dbReference type="Pfam" id="PF00581">
    <property type="entry name" value="Rhodanese"/>
    <property type="match status" value="1"/>
</dbReference>
<comment type="caution">
    <text evidence="3">The sequence shown here is derived from an EMBL/GenBank/DDBJ whole genome shotgun (WGS) entry which is preliminary data.</text>
</comment>
<proteinExistence type="predicted"/>
<dbReference type="InterPro" id="IPR036873">
    <property type="entry name" value="Rhodanese-like_dom_sf"/>
</dbReference>
<organism evidence="3 4">
    <name type="scientific">Candidatus Glassbacteria bacterium RIFCSPLOWO2_12_FULL_58_11</name>
    <dbReference type="NCBI Taxonomy" id="1817867"/>
    <lineage>
        <taxon>Bacteria</taxon>
        <taxon>Candidatus Glassiibacteriota</taxon>
    </lineage>
</organism>
<dbReference type="SUPFAM" id="SSF52821">
    <property type="entry name" value="Rhodanese/Cell cycle control phosphatase"/>
    <property type="match status" value="1"/>
</dbReference>
<evidence type="ECO:0000259" key="2">
    <source>
        <dbReference type="PROSITE" id="PS50206"/>
    </source>
</evidence>
<dbReference type="AlphaFoldDB" id="A0A1F5YZS0"/>
<dbReference type="SMART" id="SM00450">
    <property type="entry name" value="RHOD"/>
    <property type="match status" value="1"/>
</dbReference>
<dbReference type="InterPro" id="IPR001763">
    <property type="entry name" value="Rhodanese-like_dom"/>
</dbReference>
<protein>
    <recommendedName>
        <fullName evidence="2">Rhodanese domain-containing protein</fullName>
    </recommendedName>
</protein>
<dbReference type="CDD" id="cd00158">
    <property type="entry name" value="RHOD"/>
    <property type="match status" value="1"/>
</dbReference>
<keyword evidence="1" id="KW-0472">Membrane</keyword>
<gene>
    <name evidence="3" type="ORF">A3F83_10450</name>
</gene>
<keyword evidence="1" id="KW-1133">Transmembrane helix</keyword>
<feature type="transmembrane region" description="Helical" evidence="1">
    <location>
        <begin position="190"/>
        <end position="209"/>
    </location>
</feature>
<feature type="non-terminal residue" evidence="3">
    <location>
        <position position="249"/>
    </location>
</feature>
<evidence type="ECO:0000313" key="3">
    <source>
        <dbReference type="EMBL" id="OGG05447.1"/>
    </source>
</evidence>
<accession>A0A1F5YZS0</accession>
<dbReference type="Gene3D" id="3.40.250.10">
    <property type="entry name" value="Rhodanese-like domain"/>
    <property type="match status" value="1"/>
</dbReference>
<dbReference type="PROSITE" id="PS50206">
    <property type="entry name" value="RHODANESE_3"/>
    <property type="match status" value="1"/>
</dbReference>
<dbReference type="EMBL" id="MFIX01000049">
    <property type="protein sequence ID" value="OGG05447.1"/>
    <property type="molecule type" value="Genomic_DNA"/>
</dbReference>
<evidence type="ECO:0000256" key="1">
    <source>
        <dbReference type="SAM" id="Phobius"/>
    </source>
</evidence>
<feature type="domain" description="Rhodanese" evidence="2">
    <location>
        <begin position="74"/>
        <end position="162"/>
    </location>
</feature>
<sequence length="249" mass="26900">MFKIRENLPKSLALVALAGVTGLLFNLAGGIPFYSAEVSSRAVESREALPDSAGIHLVGLEAARVLFQRGRGGVLDARSPEDFARGHIAGALNCYVYELEKFLPPVLRAFPPATPLLIYCVGADCEDSRFLAQSLSDLGYRWLYVYKGGFTEWSQEGLPVEVSAGRGAGAGTGLSLKRALDLSRYLPARFWFAADLALLLFGIWVLYLLARKETESGTVSLAAKLAGLIFAAASLHKIAQPLQFAHIIE</sequence>
<evidence type="ECO:0000313" key="4">
    <source>
        <dbReference type="Proteomes" id="UP000179129"/>
    </source>
</evidence>
<name>A0A1F5YZS0_9BACT</name>
<reference evidence="3 4" key="1">
    <citation type="journal article" date="2016" name="Nat. Commun.">
        <title>Thousands of microbial genomes shed light on interconnected biogeochemical processes in an aquifer system.</title>
        <authorList>
            <person name="Anantharaman K."/>
            <person name="Brown C.T."/>
            <person name="Hug L.A."/>
            <person name="Sharon I."/>
            <person name="Castelle C.J."/>
            <person name="Probst A.J."/>
            <person name="Thomas B.C."/>
            <person name="Singh A."/>
            <person name="Wilkins M.J."/>
            <person name="Karaoz U."/>
            <person name="Brodie E.L."/>
            <person name="Williams K.H."/>
            <person name="Hubbard S.S."/>
            <person name="Banfield J.F."/>
        </authorList>
    </citation>
    <scope>NUCLEOTIDE SEQUENCE [LARGE SCALE GENOMIC DNA]</scope>
</reference>
<dbReference type="STRING" id="1817867.A3F83_10450"/>
<keyword evidence="1" id="KW-0812">Transmembrane</keyword>